<evidence type="ECO:0000313" key="2">
    <source>
        <dbReference type="EMBL" id="RPA99065.1"/>
    </source>
</evidence>
<protein>
    <submittedName>
        <fullName evidence="2">Uncharacterized protein</fullName>
    </submittedName>
</protein>
<sequence length="59" mass="6360">MLDPPTPKILPSCPRSITSLPYPRSRIARQASLPHTAPEQAPDSKQLPGNPSARCTPSQ</sequence>
<feature type="compositionally biased region" description="Polar residues" evidence="1">
    <location>
        <begin position="47"/>
        <end position="59"/>
    </location>
</feature>
<dbReference type="Proteomes" id="UP000276215">
    <property type="component" value="Unassembled WGS sequence"/>
</dbReference>
<feature type="region of interest" description="Disordered" evidence="1">
    <location>
        <begin position="1"/>
        <end position="59"/>
    </location>
</feature>
<name>A0A3N4JLE9_9PEZI</name>
<accession>A0A3N4JLE9</accession>
<proteinExistence type="predicted"/>
<evidence type="ECO:0000313" key="3">
    <source>
        <dbReference type="Proteomes" id="UP000276215"/>
    </source>
</evidence>
<dbReference type="AlphaFoldDB" id="A0A3N4JLE9"/>
<reference evidence="2 3" key="1">
    <citation type="journal article" date="2018" name="Nat. Ecol. Evol.">
        <title>Pezizomycetes genomes reveal the molecular basis of ectomycorrhizal truffle lifestyle.</title>
        <authorList>
            <person name="Murat C."/>
            <person name="Payen T."/>
            <person name="Noel B."/>
            <person name="Kuo A."/>
            <person name="Morin E."/>
            <person name="Chen J."/>
            <person name="Kohler A."/>
            <person name="Krizsan K."/>
            <person name="Balestrini R."/>
            <person name="Da Silva C."/>
            <person name="Montanini B."/>
            <person name="Hainaut M."/>
            <person name="Levati E."/>
            <person name="Barry K.W."/>
            <person name="Belfiori B."/>
            <person name="Cichocki N."/>
            <person name="Clum A."/>
            <person name="Dockter R.B."/>
            <person name="Fauchery L."/>
            <person name="Guy J."/>
            <person name="Iotti M."/>
            <person name="Le Tacon F."/>
            <person name="Lindquist E.A."/>
            <person name="Lipzen A."/>
            <person name="Malagnac F."/>
            <person name="Mello A."/>
            <person name="Molinier V."/>
            <person name="Miyauchi S."/>
            <person name="Poulain J."/>
            <person name="Riccioni C."/>
            <person name="Rubini A."/>
            <person name="Sitrit Y."/>
            <person name="Splivallo R."/>
            <person name="Traeger S."/>
            <person name="Wang M."/>
            <person name="Zifcakova L."/>
            <person name="Wipf D."/>
            <person name="Zambonelli A."/>
            <person name="Paolocci F."/>
            <person name="Nowrousian M."/>
            <person name="Ottonello S."/>
            <person name="Baldrian P."/>
            <person name="Spatafora J.W."/>
            <person name="Henrissat B."/>
            <person name="Nagy L.G."/>
            <person name="Aury J.M."/>
            <person name="Wincker P."/>
            <person name="Grigoriev I.V."/>
            <person name="Bonfante P."/>
            <person name="Martin F.M."/>
        </authorList>
    </citation>
    <scope>NUCLEOTIDE SEQUENCE [LARGE SCALE GENOMIC DNA]</scope>
    <source>
        <strain evidence="2 3">120613-1</strain>
    </source>
</reference>
<evidence type="ECO:0000256" key="1">
    <source>
        <dbReference type="SAM" id="MobiDB-lite"/>
    </source>
</evidence>
<organism evidence="2 3">
    <name type="scientific">Choiromyces venosus 120613-1</name>
    <dbReference type="NCBI Taxonomy" id="1336337"/>
    <lineage>
        <taxon>Eukaryota</taxon>
        <taxon>Fungi</taxon>
        <taxon>Dikarya</taxon>
        <taxon>Ascomycota</taxon>
        <taxon>Pezizomycotina</taxon>
        <taxon>Pezizomycetes</taxon>
        <taxon>Pezizales</taxon>
        <taxon>Tuberaceae</taxon>
        <taxon>Choiromyces</taxon>
    </lineage>
</organism>
<keyword evidence="3" id="KW-1185">Reference proteome</keyword>
<gene>
    <name evidence="2" type="ORF">L873DRAFT_1807276</name>
</gene>
<dbReference type="EMBL" id="ML120390">
    <property type="protein sequence ID" value="RPA99065.1"/>
    <property type="molecule type" value="Genomic_DNA"/>
</dbReference>